<proteinExistence type="predicted"/>
<organism evidence="2">
    <name type="scientific">Rhizochromulina marina</name>
    <dbReference type="NCBI Taxonomy" id="1034831"/>
    <lineage>
        <taxon>Eukaryota</taxon>
        <taxon>Sar</taxon>
        <taxon>Stramenopiles</taxon>
        <taxon>Ochrophyta</taxon>
        <taxon>Dictyochophyceae</taxon>
        <taxon>Rhizochromulinales</taxon>
        <taxon>Rhizochromulina</taxon>
    </lineage>
</organism>
<protein>
    <submittedName>
        <fullName evidence="2">Uncharacterized protein</fullName>
    </submittedName>
</protein>
<feature type="region of interest" description="Disordered" evidence="1">
    <location>
        <begin position="1"/>
        <end position="30"/>
    </location>
</feature>
<feature type="compositionally biased region" description="Basic and acidic residues" evidence="1">
    <location>
        <begin position="290"/>
        <end position="299"/>
    </location>
</feature>
<reference evidence="2" key="1">
    <citation type="submission" date="2021-01" db="EMBL/GenBank/DDBJ databases">
        <authorList>
            <person name="Corre E."/>
            <person name="Pelletier E."/>
            <person name="Niang G."/>
            <person name="Scheremetjew M."/>
            <person name="Finn R."/>
            <person name="Kale V."/>
            <person name="Holt S."/>
            <person name="Cochrane G."/>
            <person name="Meng A."/>
            <person name="Brown T."/>
            <person name="Cohen L."/>
        </authorList>
    </citation>
    <scope>NUCLEOTIDE SEQUENCE</scope>
    <source>
        <strain evidence="2">CCMP1243</strain>
    </source>
</reference>
<accession>A0A7S2RQI6</accession>
<evidence type="ECO:0000313" key="2">
    <source>
        <dbReference type="EMBL" id="CAD9677919.1"/>
    </source>
</evidence>
<gene>
    <name evidence="2" type="ORF">RMAR1173_LOCUS6977</name>
</gene>
<feature type="region of interest" description="Disordered" evidence="1">
    <location>
        <begin position="491"/>
        <end position="514"/>
    </location>
</feature>
<name>A0A7S2RQI6_9STRA</name>
<dbReference type="EMBL" id="HBHJ01010695">
    <property type="protein sequence ID" value="CAD9677919.1"/>
    <property type="molecule type" value="Transcribed_RNA"/>
</dbReference>
<sequence>MSSRDLLGNRTKSLGGQERGGAKKHSPTSSGVCLAFSTAVVAGPPCRRGGSGLVGSFALLNAVLSVAVPAGHTVLLPSGLCSGADYLLRPPQSTVGGAHRPAGPSDFRFRYAAVCDGTAEARCGNEGHQGTVVPSLSEGRMPTAETIADASCLFAASGLCPVGQATVAFMPLRRVTAQNLCGTCRSPSFDRILPADTCRALVTLEPKRLAPSTDFRLTRAWLRARFHSSAALHDALYPSRDRLARESIGTATRSPLRHVVIDERDSLVVGLHLPGAPSTKLRSKTKNKATHSETHEKAHSGRAGLPRLARSWWEYGLELVLANAGAVNGCIKIHVIAPPDAGIHQEDLLALKSKYPSLTWQVHSPSADDDGDAEVAALLALASAHVLIAGTSPLSRLAAVLSRGVVIAPRGVLQQPLDDLRAVVTAYDHRFWDRSGVADHDFWQQETRLTRTNLRLVQLYLRQRHPIRSPAGHCLQRFTENSEGEACRVVRRRDPTEESGVANKTAATGSSRQRRFPSLLVIDCEQEPQEQNTVGRS</sequence>
<dbReference type="AlphaFoldDB" id="A0A7S2RQI6"/>
<evidence type="ECO:0000256" key="1">
    <source>
        <dbReference type="SAM" id="MobiDB-lite"/>
    </source>
</evidence>
<feature type="region of interest" description="Disordered" evidence="1">
    <location>
        <begin position="274"/>
        <end position="302"/>
    </location>
</feature>